<keyword evidence="5" id="KW-0826">Tungsten</keyword>
<dbReference type="AlphaFoldDB" id="A0A1I5VLM4"/>
<dbReference type="CDD" id="cd13539">
    <property type="entry name" value="PBP2_AvModA"/>
    <property type="match status" value="1"/>
</dbReference>
<feature type="chain" id="PRO_5017220645" evidence="8">
    <location>
        <begin position="25"/>
        <end position="253"/>
    </location>
</feature>
<dbReference type="InterPro" id="IPR050682">
    <property type="entry name" value="ModA/WtpA"/>
</dbReference>
<name>A0A1I5VLM4_9GAMM</name>
<dbReference type="PIRSF" id="PIRSF004846">
    <property type="entry name" value="ModA"/>
    <property type="match status" value="1"/>
</dbReference>
<feature type="binding site" evidence="7">
    <location>
        <position position="170"/>
    </location>
    <ligand>
        <name>molybdate</name>
        <dbReference type="ChEBI" id="CHEBI:36264"/>
    </ligand>
</feature>
<proteinExistence type="inferred from homology"/>
<evidence type="ECO:0000256" key="2">
    <source>
        <dbReference type="ARBA" id="ARBA00022505"/>
    </source>
</evidence>
<keyword evidence="2 7" id="KW-0500">Molybdenum</keyword>
<evidence type="ECO:0000256" key="7">
    <source>
        <dbReference type="PIRSR" id="PIRSR004846-1"/>
    </source>
</evidence>
<protein>
    <submittedName>
        <fullName evidence="9">Molybdate transport system substrate-binding protein</fullName>
    </submittedName>
</protein>
<dbReference type="Gene3D" id="3.40.190.10">
    <property type="entry name" value="Periplasmic binding protein-like II"/>
    <property type="match status" value="2"/>
</dbReference>
<dbReference type="PANTHER" id="PTHR30632">
    <property type="entry name" value="MOLYBDATE-BINDING PERIPLASMIC PROTEIN"/>
    <property type="match status" value="1"/>
</dbReference>
<evidence type="ECO:0000256" key="4">
    <source>
        <dbReference type="ARBA" id="ARBA00022729"/>
    </source>
</evidence>
<keyword evidence="4 8" id="KW-0732">Signal</keyword>
<keyword evidence="10" id="KW-1185">Reference proteome</keyword>
<dbReference type="EMBL" id="FOXM01000011">
    <property type="protein sequence ID" value="SFQ08321.1"/>
    <property type="molecule type" value="Genomic_DNA"/>
</dbReference>
<dbReference type="Pfam" id="PF13531">
    <property type="entry name" value="SBP_bac_11"/>
    <property type="match status" value="1"/>
</dbReference>
<dbReference type="Proteomes" id="UP000243084">
    <property type="component" value="Unassembled WGS sequence"/>
</dbReference>
<keyword evidence="3 7" id="KW-0479">Metal-binding</keyword>
<dbReference type="GO" id="GO:1901359">
    <property type="term" value="F:tungstate binding"/>
    <property type="evidence" value="ECO:0007669"/>
    <property type="project" value="UniProtKB-ARBA"/>
</dbReference>
<evidence type="ECO:0000256" key="1">
    <source>
        <dbReference type="ARBA" id="ARBA00009175"/>
    </source>
</evidence>
<evidence type="ECO:0000256" key="6">
    <source>
        <dbReference type="ARBA" id="ARBA00062515"/>
    </source>
</evidence>
<dbReference type="GO" id="GO:0030973">
    <property type="term" value="F:molybdate ion binding"/>
    <property type="evidence" value="ECO:0007669"/>
    <property type="project" value="InterPro"/>
</dbReference>
<dbReference type="GO" id="GO:0015689">
    <property type="term" value="P:molybdate ion transport"/>
    <property type="evidence" value="ECO:0007669"/>
    <property type="project" value="InterPro"/>
</dbReference>
<feature type="signal peptide" evidence="8">
    <location>
        <begin position="1"/>
        <end position="24"/>
    </location>
</feature>
<evidence type="ECO:0000313" key="9">
    <source>
        <dbReference type="EMBL" id="SFQ08321.1"/>
    </source>
</evidence>
<dbReference type="NCBIfam" id="TIGR01256">
    <property type="entry name" value="modA"/>
    <property type="match status" value="1"/>
</dbReference>
<dbReference type="SUPFAM" id="SSF53850">
    <property type="entry name" value="Periplasmic binding protein-like II"/>
    <property type="match status" value="1"/>
</dbReference>
<dbReference type="GO" id="GO:0046872">
    <property type="term" value="F:metal ion binding"/>
    <property type="evidence" value="ECO:0007669"/>
    <property type="project" value="UniProtKB-KW"/>
</dbReference>
<evidence type="ECO:0000256" key="5">
    <source>
        <dbReference type="ARBA" id="ARBA00023245"/>
    </source>
</evidence>
<gene>
    <name evidence="9" type="ORF">SAMN05216229_11116</name>
</gene>
<comment type="similarity">
    <text evidence="1">Belongs to the bacterial solute-binding protein ModA family.</text>
</comment>
<dbReference type="PANTHER" id="PTHR30632:SF14">
    <property type="entry name" value="TUNGSTATE_MOLYBDATE_CHROMATE-BINDING PROTEIN MODA"/>
    <property type="match status" value="1"/>
</dbReference>
<accession>A0A1I5VLM4</accession>
<comment type="subunit">
    <text evidence="6">The complex is composed of two ATP-binding proteins (ModC), two transmembrane proteins (ModB) and a solute-binding protein (ModA).</text>
</comment>
<sequence length="253" mass="26591">MSNGLFRRCAALLLGLLPLAATQAGEVRVAVAANFTAPMQAIAAEFARDTGHRALLAFGATGKFYAQIHHGAPFEVLLAADDTTPAKLEAEGAGVPGSRFTYAIGKLVLWSPREGYVDDQGAVLKQDQFRHLALANPKTAPYGVAALATLARLGIAAETLQGRLVLGENITQAHQFVASGNAELGFIALSQVYRDGKVASGSAWIVPADYHAPIRQDALILAKGQDNPAAAALLDYLKGPKATALIRAYGYDL</sequence>
<dbReference type="RefSeq" id="WP_092432497.1">
    <property type="nucleotide sequence ID" value="NZ_FOXM01000011.1"/>
</dbReference>
<dbReference type="InterPro" id="IPR044084">
    <property type="entry name" value="AvModA-like_subst-bd"/>
</dbReference>
<dbReference type="OrthoDB" id="9785015at2"/>
<dbReference type="InterPro" id="IPR005950">
    <property type="entry name" value="ModA"/>
</dbReference>
<reference evidence="10" key="1">
    <citation type="submission" date="2016-10" db="EMBL/GenBank/DDBJ databases">
        <authorList>
            <person name="Varghese N."/>
            <person name="Submissions S."/>
        </authorList>
    </citation>
    <scope>NUCLEOTIDE SEQUENCE [LARGE SCALE GENOMIC DNA]</scope>
    <source>
        <strain evidence="10">JCM 18195</strain>
    </source>
</reference>
<dbReference type="FunFam" id="3.40.190.10:FF:000035">
    <property type="entry name" value="Molybdate ABC transporter substrate-binding protein"/>
    <property type="match status" value="1"/>
</dbReference>
<evidence type="ECO:0000256" key="8">
    <source>
        <dbReference type="SAM" id="SignalP"/>
    </source>
</evidence>
<organism evidence="9 10">
    <name type="scientific">Geopseudomonas sagittaria</name>
    <dbReference type="NCBI Taxonomy" id="1135990"/>
    <lineage>
        <taxon>Bacteria</taxon>
        <taxon>Pseudomonadati</taxon>
        <taxon>Pseudomonadota</taxon>
        <taxon>Gammaproteobacteria</taxon>
        <taxon>Pseudomonadales</taxon>
        <taxon>Pseudomonadaceae</taxon>
        <taxon>Geopseudomonas</taxon>
    </lineage>
</organism>
<evidence type="ECO:0000256" key="3">
    <source>
        <dbReference type="ARBA" id="ARBA00022723"/>
    </source>
</evidence>
<evidence type="ECO:0000313" key="10">
    <source>
        <dbReference type="Proteomes" id="UP000243084"/>
    </source>
</evidence>
<feature type="binding site" evidence="7">
    <location>
        <position position="61"/>
    </location>
    <ligand>
        <name>molybdate</name>
        <dbReference type="ChEBI" id="CHEBI:36264"/>
    </ligand>
</feature>